<sequence>MSNASATASSSSAAGSQSARIPSPVPTVSGEGRYRENITYPNGLKPNPYQLLHLFNTEQNGYPHPDINDTQSLVSQLTSELLVDETGLPTVTHSSSEPDNTLIYPDSTPDPNIKPKVKRLKPQFHQKAEHIPVVGGEVALKESEDVAKDEGQEN</sequence>
<evidence type="ECO:0000313" key="2">
    <source>
        <dbReference type="EMBL" id="KTB34875.1"/>
    </source>
</evidence>
<reference evidence="2 3" key="1">
    <citation type="submission" date="2015-12" db="EMBL/GenBank/DDBJ databases">
        <title>Draft genome sequence of Moniliophthora roreri, the causal agent of frosty pod rot of cacao.</title>
        <authorList>
            <person name="Aime M.C."/>
            <person name="Diaz-Valderrama J.R."/>
            <person name="Kijpornyongpan T."/>
            <person name="Phillips-Mora W."/>
        </authorList>
    </citation>
    <scope>NUCLEOTIDE SEQUENCE [LARGE SCALE GENOMIC DNA]</scope>
    <source>
        <strain evidence="2 3">MCA 2952</strain>
    </source>
</reference>
<feature type="region of interest" description="Disordered" evidence="1">
    <location>
        <begin position="1"/>
        <end position="41"/>
    </location>
</feature>
<gene>
    <name evidence="2" type="ORF">WG66_12508</name>
</gene>
<name>A0A0W0FEW0_MONRR</name>
<proteinExistence type="predicted"/>
<organism evidence="2 3">
    <name type="scientific">Moniliophthora roreri</name>
    <name type="common">Frosty pod rot fungus</name>
    <name type="synonym">Monilia roreri</name>
    <dbReference type="NCBI Taxonomy" id="221103"/>
    <lineage>
        <taxon>Eukaryota</taxon>
        <taxon>Fungi</taxon>
        <taxon>Dikarya</taxon>
        <taxon>Basidiomycota</taxon>
        <taxon>Agaricomycotina</taxon>
        <taxon>Agaricomycetes</taxon>
        <taxon>Agaricomycetidae</taxon>
        <taxon>Agaricales</taxon>
        <taxon>Marasmiineae</taxon>
        <taxon>Marasmiaceae</taxon>
        <taxon>Moniliophthora</taxon>
    </lineage>
</organism>
<feature type="compositionally biased region" description="Low complexity" evidence="1">
    <location>
        <begin position="1"/>
        <end position="19"/>
    </location>
</feature>
<evidence type="ECO:0000256" key="1">
    <source>
        <dbReference type="SAM" id="MobiDB-lite"/>
    </source>
</evidence>
<dbReference type="AlphaFoldDB" id="A0A0W0FEW0"/>
<comment type="caution">
    <text evidence="2">The sequence shown here is derived from an EMBL/GenBank/DDBJ whole genome shotgun (WGS) entry which is preliminary data.</text>
</comment>
<feature type="compositionally biased region" description="Polar residues" evidence="1">
    <location>
        <begin position="89"/>
        <end position="99"/>
    </location>
</feature>
<protein>
    <submittedName>
        <fullName evidence="2">Uncharacterized protein</fullName>
    </submittedName>
</protein>
<accession>A0A0W0FEW0</accession>
<evidence type="ECO:0000313" key="3">
    <source>
        <dbReference type="Proteomes" id="UP000054988"/>
    </source>
</evidence>
<dbReference type="EMBL" id="LATX01002023">
    <property type="protein sequence ID" value="KTB34875.1"/>
    <property type="molecule type" value="Genomic_DNA"/>
</dbReference>
<dbReference type="Proteomes" id="UP000054988">
    <property type="component" value="Unassembled WGS sequence"/>
</dbReference>
<feature type="region of interest" description="Disordered" evidence="1">
    <location>
        <begin position="89"/>
        <end position="113"/>
    </location>
</feature>